<keyword evidence="2" id="KW-0813">Transport</keyword>
<accession>G0N523</accession>
<name>G0N523_CAEBE</name>
<comment type="subcellular location">
    <subcellularLocation>
        <location evidence="1">Membrane</location>
        <topology evidence="1">Multi-pass membrane protein</topology>
    </subcellularLocation>
</comment>
<keyword evidence="10" id="KW-0407">Ion channel</keyword>
<dbReference type="EMBL" id="GL379839">
    <property type="protein sequence ID" value="EGT53008.1"/>
    <property type="molecule type" value="Genomic_DNA"/>
</dbReference>
<evidence type="ECO:0000256" key="6">
    <source>
        <dbReference type="ARBA" id="ARBA00023136"/>
    </source>
</evidence>
<dbReference type="AlphaFoldDB" id="G0N523"/>
<evidence type="ECO:0000256" key="4">
    <source>
        <dbReference type="ARBA" id="ARBA00022989"/>
    </source>
</evidence>
<dbReference type="GO" id="GO:0015276">
    <property type="term" value="F:ligand-gated monoatomic ion channel activity"/>
    <property type="evidence" value="ECO:0007669"/>
    <property type="project" value="InterPro"/>
</dbReference>
<dbReference type="SUPFAM" id="SSF53850">
    <property type="entry name" value="Periplasmic binding protein-like II"/>
    <property type="match status" value="1"/>
</dbReference>
<keyword evidence="9" id="KW-1071">Ligand-gated ion channel</keyword>
<keyword evidence="7" id="KW-0675">Receptor</keyword>
<reference evidence="14" key="1">
    <citation type="submission" date="2011-07" db="EMBL/GenBank/DDBJ databases">
        <authorList>
            <consortium name="Caenorhabditis brenneri Sequencing and Analysis Consortium"/>
            <person name="Wilson R.K."/>
        </authorList>
    </citation>
    <scope>NUCLEOTIDE SEQUENCE [LARGE SCALE GENOMIC DNA]</scope>
    <source>
        <strain evidence="14">PB2801</strain>
    </source>
</reference>
<evidence type="ECO:0000313" key="14">
    <source>
        <dbReference type="Proteomes" id="UP000008068"/>
    </source>
</evidence>
<evidence type="ECO:0000256" key="5">
    <source>
        <dbReference type="ARBA" id="ARBA00023065"/>
    </source>
</evidence>
<keyword evidence="4 11" id="KW-1133">Transmembrane helix</keyword>
<evidence type="ECO:0000256" key="8">
    <source>
        <dbReference type="ARBA" id="ARBA00023180"/>
    </source>
</evidence>
<keyword evidence="14" id="KW-1185">Reference proteome</keyword>
<evidence type="ECO:0000256" key="2">
    <source>
        <dbReference type="ARBA" id="ARBA00022448"/>
    </source>
</evidence>
<dbReference type="GO" id="GO:0016020">
    <property type="term" value="C:membrane"/>
    <property type="evidence" value="ECO:0007669"/>
    <property type="project" value="UniProtKB-SubCell"/>
</dbReference>
<evidence type="ECO:0000259" key="12">
    <source>
        <dbReference type="SMART" id="SM00918"/>
    </source>
</evidence>
<sequence>MTNNIRIGVMPLEKDASTCFELPNCKHPGAEVEILKMVYRLIGVNYTIIDVWKEFGEVYDFGAKQADGNWSGMIGLLQKGKLDMIGLSMRMSSEREEAVLFSYPTRVFESIFLIAPPSFTCTRQFIFNAFSRTVWICIIVTVLLIYSILLLINYVKIKDYDKEKPISKMFIDLFATSIQSFTVSSRAFLLVTLFATFLLSQLYQTDMYAFLSAPLKYDIPFQSIKQALDVVEKKKMYFTAFENQTLLCTPNNCNRFEQVIKRNPVRRAYREKEITEFILFELPTRGLRYQSAIIFGNCSAVLLSLHLSVLSSLD</sequence>
<feature type="transmembrane region" description="Helical" evidence="11">
    <location>
        <begin position="133"/>
        <end position="154"/>
    </location>
</feature>
<dbReference type="InterPro" id="IPR040128">
    <property type="entry name" value="T25E4.2-like"/>
</dbReference>
<dbReference type="OMA" id="QLYQTDM"/>
<dbReference type="InterPro" id="IPR001638">
    <property type="entry name" value="Solute-binding_3/MltF_N"/>
</dbReference>
<dbReference type="Gene3D" id="3.40.190.10">
    <property type="entry name" value="Periplasmic binding protein-like II"/>
    <property type="match status" value="1"/>
</dbReference>
<dbReference type="InParanoid" id="G0N523"/>
<dbReference type="Gene3D" id="1.10.287.70">
    <property type="match status" value="1"/>
</dbReference>
<keyword evidence="8" id="KW-0325">Glycoprotein</keyword>
<evidence type="ECO:0000256" key="1">
    <source>
        <dbReference type="ARBA" id="ARBA00004141"/>
    </source>
</evidence>
<evidence type="ECO:0000256" key="10">
    <source>
        <dbReference type="ARBA" id="ARBA00023303"/>
    </source>
</evidence>
<dbReference type="Pfam" id="PF00497">
    <property type="entry name" value="SBP_bac_3"/>
    <property type="match status" value="1"/>
</dbReference>
<dbReference type="OrthoDB" id="9997229at2759"/>
<dbReference type="STRING" id="135651.G0N523"/>
<keyword evidence="3 11" id="KW-0812">Transmembrane</keyword>
<dbReference type="HOGENOM" id="CLU_991226_0_0_1"/>
<evidence type="ECO:0000256" key="3">
    <source>
        <dbReference type="ARBA" id="ARBA00022692"/>
    </source>
</evidence>
<dbReference type="PANTHER" id="PTHR22714">
    <property type="entry name" value="PROTEIN CBG02446-RELATED"/>
    <property type="match status" value="1"/>
</dbReference>
<dbReference type="Proteomes" id="UP000008068">
    <property type="component" value="Unassembled WGS sequence"/>
</dbReference>
<gene>
    <name evidence="13" type="ORF">CAEBREN_10757</name>
</gene>
<dbReference type="eggNOG" id="KOG1052">
    <property type="taxonomic scope" value="Eukaryota"/>
</dbReference>
<dbReference type="FunCoup" id="G0N523">
    <property type="interactions" value="1"/>
</dbReference>
<keyword evidence="6 11" id="KW-0472">Membrane</keyword>
<dbReference type="InterPro" id="IPR019594">
    <property type="entry name" value="Glu/Gly-bd"/>
</dbReference>
<protein>
    <recommendedName>
        <fullName evidence="12">Ionotropic glutamate receptor L-glutamate and glycine-binding domain-containing protein</fullName>
    </recommendedName>
</protein>
<evidence type="ECO:0000256" key="11">
    <source>
        <dbReference type="SAM" id="Phobius"/>
    </source>
</evidence>
<dbReference type="SMART" id="SM00918">
    <property type="entry name" value="Lig_chan-Glu_bd"/>
    <property type="match status" value="1"/>
</dbReference>
<evidence type="ECO:0000313" key="13">
    <source>
        <dbReference type="EMBL" id="EGT53008.1"/>
    </source>
</evidence>
<keyword evidence="5" id="KW-0406">Ion transport</keyword>
<evidence type="ECO:0000256" key="9">
    <source>
        <dbReference type="ARBA" id="ARBA00023286"/>
    </source>
</evidence>
<feature type="transmembrane region" description="Helical" evidence="11">
    <location>
        <begin position="174"/>
        <end position="199"/>
    </location>
</feature>
<feature type="domain" description="Ionotropic glutamate receptor L-glutamate and glycine-binding" evidence="12">
    <location>
        <begin position="16"/>
        <end position="79"/>
    </location>
</feature>
<dbReference type="PANTHER" id="PTHR22714:SF2">
    <property type="entry name" value="IONOTROPIC GLUTAMATE RECEPTOR L-GLUTAMATE AND GLYCINE-BINDING DOMAIN-CONTAINING PROTEIN"/>
    <property type="match status" value="1"/>
</dbReference>
<evidence type="ECO:0000256" key="7">
    <source>
        <dbReference type="ARBA" id="ARBA00023170"/>
    </source>
</evidence>
<organism evidence="14">
    <name type="scientific">Caenorhabditis brenneri</name>
    <name type="common">Nematode worm</name>
    <dbReference type="NCBI Taxonomy" id="135651"/>
    <lineage>
        <taxon>Eukaryota</taxon>
        <taxon>Metazoa</taxon>
        <taxon>Ecdysozoa</taxon>
        <taxon>Nematoda</taxon>
        <taxon>Chromadorea</taxon>
        <taxon>Rhabditida</taxon>
        <taxon>Rhabditina</taxon>
        <taxon>Rhabditomorpha</taxon>
        <taxon>Rhabditoidea</taxon>
        <taxon>Rhabditidae</taxon>
        <taxon>Peloderinae</taxon>
        <taxon>Caenorhabditis</taxon>
    </lineage>
</organism>
<proteinExistence type="predicted"/>